<dbReference type="Proteomes" id="UP000197032">
    <property type="component" value="Unassembled WGS sequence"/>
</dbReference>
<dbReference type="EMBL" id="BDGJ01000164">
    <property type="protein sequence ID" value="GAW93595.1"/>
    <property type="molecule type" value="Genomic_DNA"/>
</dbReference>
<evidence type="ECO:0000313" key="1">
    <source>
        <dbReference type="EMBL" id="GAW93595.1"/>
    </source>
</evidence>
<proteinExistence type="predicted"/>
<gene>
    <name evidence="1" type="ORF">KKC1_27240</name>
</gene>
<evidence type="ECO:0000313" key="2">
    <source>
        <dbReference type="Proteomes" id="UP000197032"/>
    </source>
</evidence>
<keyword evidence="2" id="KW-1185">Reference proteome</keyword>
<protein>
    <submittedName>
        <fullName evidence="1">Uncharacterized protein</fullName>
    </submittedName>
</protein>
<dbReference type="AlphaFoldDB" id="A0A1Z5HWA4"/>
<sequence>MNHIHLTTLVFSKIVDEIFAAGYGGLGRNYTCCGKVFSRGTDEQAGG</sequence>
<reference evidence="2" key="1">
    <citation type="journal article" date="2017" name="Appl. Environ. Microbiol.">
        <title>Genomic Analysis of Calderihabitans maritimus KKC1, a Thermophilic, Hydrogenogenic, Carboxydotrophic Bacterium Isolated from Marine Sediment.</title>
        <authorList>
            <person name="Omae K."/>
            <person name="Yoneda Y."/>
            <person name="Fukuyama Y."/>
            <person name="Yoshida T."/>
            <person name="Sako Y."/>
        </authorList>
    </citation>
    <scope>NUCLEOTIDE SEQUENCE [LARGE SCALE GENOMIC DNA]</scope>
    <source>
        <strain evidence="2">KKC1</strain>
    </source>
</reference>
<accession>A0A1Z5HWA4</accession>
<comment type="caution">
    <text evidence="1">The sequence shown here is derived from an EMBL/GenBank/DDBJ whole genome shotgun (WGS) entry which is preliminary data.</text>
</comment>
<name>A0A1Z5HWA4_9FIRM</name>
<organism evidence="1 2">
    <name type="scientific">Calderihabitans maritimus</name>
    <dbReference type="NCBI Taxonomy" id="1246530"/>
    <lineage>
        <taxon>Bacteria</taxon>
        <taxon>Bacillati</taxon>
        <taxon>Bacillota</taxon>
        <taxon>Clostridia</taxon>
        <taxon>Neomoorellales</taxon>
        <taxon>Calderihabitantaceae</taxon>
        <taxon>Calderihabitans</taxon>
    </lineage>
</organism>